<protein>
    <submittedName>
        <fullName evidence="5">Malonyl-[acyl-carrier protein] O-methyltransferase</fullName>
        <ecNumber evidence="5">2.1.1.197</ecNumber>
    </submittedName>
</protein>
<sequence>MTADDTDNGWDASAAAWVAHLGDTGDRGREHVLDAPMLAAARASGARIALDVGCGEGRFCRMLRAEGIEATGLDPTAALLDIARARDPQGAYLQGIAEALPFADAQFDLVVAYLSLIDIADYRTAIAQMARVLTPGGTLLVGNLNPFATAVPRDWPEGKGGWVWQEGRRRYYAFDDYMTERGYKTAWAGIRITNYHRPLSAYMAAFLGAGLRLRAYDEPPYTGPDPGDADKFARAPWFNLMVWERR</sequence>
<organism evidence="5 6">
    <name type="scientific">Maliponia aquimaris</name>
    <dbReference type="NCBI Taxonomy" id="1673631"/>
    <lineage>
        <taxon>Bacteria</taxon>
        <taxon>Pseudomonadati</taxon>
        <taxon>Pseudomonadota</taxon>
        <taxon>Alphaproteobacteria</taxon>
        <taxon>Rhodobacterales</taxon>
        <taxon>Paracoccaceae</taxon>
        <taxon>Maliponia</taxon>
    </lineage>
</organism>
<dbReference type="CDD" id="cd02440">
    <property type="entry name" value="AdoMet_MTases"/>
    <property type="match status" value="1"/>
</dbReference>
<dbReference type="InterPro" id="IPR013216">
    <property type="entry name" value="Methyltransf_11"/>
</dbReference>
<accession>A0A238L0V0</accession>
<dbReference type="EMBL" id="FXYF01000014">
    <property type="protein sequence ID" value="SMX48715.1"/>
    <property type="molecule type" value="Genomic_DNA"/>
</dbReference>
<dbReference type="RefSeq" id="WP_094022818.1">
    <property type="nucleotide sequence ID" value="NZ_FXYF01000014.1"/>
</dbReference>
<evidence type="ECO:0000259" key="4">
    <source>
        <dbReference type="Pfam" id="PF08241"/>
    </source>
</evidence>
<keyword evidence="2 5" id="KW-0808">Transferase</keyword>
<feature type="domain" description="Methyltransferase type 11" evidence="4">
    <location>
        <begin position="50"/>
        <end position="140"/>
    </location>
</feature>
<dbReference type="Proteomes" id="UP000207598">
    <property type="component" value="Unassembled WGS sequence"/>
</dbReference>
<dbReference type="GO" id="GO:0102130">
    <property type="term" value="F:malonyl-CoA methyltransferase activity"/>
    <property type="evidence" value="ECO:0007669"/>
    <property type="project" value="UniProtKB-EC"/>
</dbReference>
<keyword evidence="6" id="KW-1185">Reference proteome</keyword>
<dbReference type="AlphaFoldDB" id="A0A238L0V0"/>
<dbReference type="Gene3D" id="3.40.50.150">
    <property type="entry name" value="Vaccinia Virus protein VP39"/>
    <property type="match status" value="1"/>
</dbReference>
<keyword evidence="3" id="KW-0949">S-adenosyl-L-methionine</keyword>
<proteinExistence type="predicted"/>
<dbReference type="PANTHER" id="PTHR43464">
    <property type="entry name" value="METHYLTRANSFERASE"/>
    <property type="match status" value="1"/>
</dbReference>
<evidence type="ECO:0000256" key="3">
    <source>
        <dbReference type="ARBA" id="ARBA00022691"/>
    </source>
</evidence>
<dbReference type="GO" id="GO:0032259">
    <property type="term" value="P:methylation"/>
    <property type="evidence" value="ECO:0007669"/>
    <property type="project" value="UniProtKB-KW"/>
</dbReference>
<keyword evidence="1 5" id="KW-0489">Methyltransferase</keyword>
<dbReference type="GO" id="GO:0008757">
    <property type="term" value="F:S-adenosylmethionine-dependent methyltransferase activity"/>
    <property type="evidence" value="ECO:0007669"/>
    <property type="project" value="InterPro"/>
</dbReference>
<name>A0A238L0V0_9RHOB</name>
<dbReference type="Pfam" id="PF08241">
    <property type="entry name" value="Methyltransf_11"/>
    <property type="match status" value="1"/>
</dbReference>
<dbReference type="OrthoDB" id="8153637at2"/>
<evidence type="ECO:0000313" key="6">
    <source>
        <dbReference type="Proteomes" id="UP000207598"/>
    </source>
</evidence>
<evidence type="ECO:0000256" key="2">
    <source>
        <dbReference type="ARBA" id="ARBA00022679"/>
    </source>
</evidence>
<dbReference type="InterPro" id="IPR029063">
    <property type="entry name" value="SAM-dependent_MTases_sf"/>
</dbReference>
<evidence type="ECO:0000313" key="5">
    <source>
        <dbReference type="EMBL" id="SMX48715.1"/>
    </source>
</evidence>
<dbReference type="SUPFAM" id="SSF53335">
    <property type="entry name" value="S-adenosyl-L-methionine-dependent methyltransferases"/>
    <property type="match status" value="1"/>
</dbReference>
<dbReference type="EC" id="2.1.1.197" evidence="5"/>
<evidence type="ECO:0000256" key="1">
    <source>
        <dbReference type="ARBA" id="ARBA00022603"/>
    </source>
</evidence>
<dbReference type="PANTHER" id="PTHR43464:SF19">
    <property type="entry name" value="UBIQUINONE BIOSYNTHESIS O-METHYLTRANSFERASE, MITOCHONDRIAL"/>
    <property type="match status" value="1"/>
</dbReference>
<reference evidence="5 6" key="1">
    <citation type="submission" date="2017-05" db="EMBL/GenBank/DDBJ databases">
        <authorList>
            <person name="Song R."/>
            <person name="Chenine A.L."/>
            <person name="Ruprecht R.M."/>
        </authorList>
    </citation>
    <scope>NUCLEOTIDE SEQUENCE [LARGE SCALE GENOMIC DNA]</scope>
    <source>
        <strain evidence="5 6">CECT 8898</strain>
    </source>
</reference>
<gene>
    <name evidence="5" type="primary">bioC_2</name>
    <name evidence="5" type="ORF">MAA8898_04056</name>
</gene>